<dbReference type="Proteomes" id="UP000250134">
    <property type="component" value="Chromosome"/>
</dbReference>
<feature type="transmembrane region" description="Helical" evidence="1">
    <location>
        <begin position="127"/>
        <end position="150"/>
    </location>
</feature>
<evidence type="ECO:0000313" key="2">
    <source>
        <dbReference type="EMBL" id="ASJ00586.1"/>
    </source>
</evidence>
<feature type="transmembrane region" description="Helical" evidence="1">
    <location>
        <begin position="7"/>
        <end position="29"/>
    </location>
</feature>
<dbReference type="EMBL" id="CP014855">
    <property type="protein sequence ID" value="ASJ00586.1"/>
    <property type="molecule type" value="Genomic_DNA"/>
</dbReference>
<feature type="transmembrane region" description="Helical" evidence="1">
    <location>
        <begin position="89"/>
        <end position="107"/>
    </location>
</feature>
<keyword evidence="1" id="KW-0812">Transmembrane</keyword>
<name>A0A2Z2M566_THEGO</name>
<keyword evidence="3" id="KW-1185">Reference proteome</keyword>
<dbReference type="RefSeq" id="WP_088884926.1">
    <property type="nucleotide sequence ID" value="NZ_CP014855.1"/>
</dbReference>
<organism evidence="2 3">
    <name type="scientific">Thermococcus gorgonarius</name>
    <dbReference type="NCBI Taxonomy" id="71997"/>
    <lineage>
        <taxon>Archaea</taxon>
        <taxon>Methanobacteriati</taxon>
        <taxon>Methanobacteriota</taxon>
        <taxon>Thermococci</taxon>
        <taxon>Thermococcales</taxon>
        <taxon>Thermococcaceae</taxon>
        <taxon>Thermococcus</taxon>
    </lineage>
</organism>
<feature type="transmembrane region" description="Helical" evidence="1">
    <location>
        <begin position="59"/>
        <end position="77"/>
    </location>
</feature>
<dbReference type="KEGG" id="tgg:A3K92_03400"/>
<sequence length="166" mass="18173">MDEKGKALVGILLSLLLLASIILRDAWILGESSDVVFLTSFFVYVLLLPWVTGDREEKTFILLIGAMVLMAPAMDTLFSQPGAPDNWEFGFSVVDFLLLSGSGILYYHALLGISRKTKIEAFRIQGFLYLIATVGSVTLLGILGWVGWVLGVPVSHILHYRAVGGK</sequence>
<keyword evidence="1" id="KW-1133">Transmembrane helix</keyword>
<keyword evidence="1" id="KW-0472">Membrane</keyword>
<reference evidence="2 3" key="1">
    <citation type="submission" date="2016-03" db="EMBL/GenBank/DDBJ databases">
        <title>Complete genome sequence of Thermococcus gorgonarius.</title>
        <authorList>
            <person name="Oger P.M."/>
        </authorList>
    </citation>
    <scope>NUCLEOTIDE SEQUENCE [LARGE SCALE GENOMIC DNA]</scope>
    <source>
        <strain evidence="2 3">W-12</strain>
    </source>
</reference>
<evidence type="ECO:0000256" key="1">
    <source>
        <dbReference type="SAM" id="Phobius"/>
    </source>
</evidence>
<gene>
    <name evidence="2" type="ORF">A3K92_03400</name>
</gene>
<evidence type="ECO:0000313" key="3">
    <source>
        <dbReference type="Proteomes" id="UP000250134"/>
    </source>
</evidence>
<accession>A0A2Z2M566</accession>
<feature type="transmembrane region" description="Helical" evidence="1">
    <location>
        <begin position="35"/>
        <end position="52"/>
    </location>
</feature>
<dbReference type="AlphaFoldDB" id="A0A2Z2M566"/>
<dbReference type="GeneID" id="33331564"/>
<protein>
    <submittedName>
        <fullName evidence="2">Uncharacterized protein</fullName>
    </submittedName>
</protein>
<proteinExistence type="predicted"/>